<dbReference type="SUPFAM" id="SSF57850">
    <property type="entry name" value="RING/U-box"/>
    <property type="match status" value="1"/>
</dbReference>
<evidence type="ECO:0000256" key="6">
    <source>
        <dbReference type="PROSITE-ProRule" id="PRU00339"/>
    </source>
</evidence>
<dbReference type="Proteomes" id="UP001172684">
    <property type="component" value="Unassembled WGS sequence"/>
</dbReference>
<dbReference type="PROSITE" id="PS50005">
    <property type="entry name" value="TPR"/>
    <property type="match status" value="1"/>
</dbReference>
<feature type="domain" description="U-box" evidence="7">
    <location>
        <begin position="209"/>
        <end position="282"/>
    </location>
</feature>
<comment type="caution">
    <text evidence="8">The sequence shown here is derived from an EMBL/GenBank/DDBJ whole genome shotgun (WGS) entry which is preliminary data.</text>
</comment>
<dbReference type="Gene3D" id="3.30.40.10">
    <property type="entry name" value="Zinc/RING finger domain, C3HC4 (zinc finger)"/>
    <property type="match status" value="1"/>
</dbReference>
<dbReference type="SMART" id="SM00028">
    <property type="entry name" value="TPR"/>
    <property type="match status" value="3"/>
</dbReference>
<evidence type="ECO:0000256" key="4">
    <source>
        <dbReference type="ARBA" id="ARBA00022786"/>
    </source>
</evidence>
<name>A0ABQ9P7V7_9PEZI</name>
<protein>
    <recommendedName>
        <fullName evidence="7">U-box domain-containing protein</fullName>
    </recommendedName>
</protein>
<feature type="repeat" description="TPR" evidence="6">
    <location>
        <begin position="5"/>
        <end position="38"/>
    </location>
</feature>
<dbReference type="SUPFAM" id="SSF48452">
    <property type="entry name" value="TPR-like"/>
    <property type="match status" value="1"/>
</dbReference>
<evidence type="ECO:0000256" key="3">
    <source>
        <dbReference type="ARBA" id="ARBA00022737"/>
    </source>
</evidence>
<dbReference type="InterPro" id="IPR019734">
    <property type="entry name" value="TPR_rpt"/>
</dbReference>
<keyword evidence="4" id="KW-0833">Ubl conjugation pathway</keyword>
<sequence>MAHIAEQLKQKGNEHFKKGEWQEAEACYSQAIQKNSSNPLLYTNRANVRLKLERWQEVIDDCLRSIDLMRDNMKAYFYLAQAQLAINHPNEALTSALTAYEMCVNSKGQTSSAATISQVVLKCKKAKWEARERERLRKQSALLGELEDSLERSKKADLADLDERASRGEIGAVAAEEERAAIIDTANRKIEELRSTFALADPKNIGKREVPDYLVDNITFEIMHDPVITKNGNSYERATIIEHLKRSPTDPLTRESLTIDELRPNIALRQACTELFEQHPGWVYDW</sequence>
<dbReference type="SMART" id="SM00504">
    <property type="entry name" value="Ubox"/>
    <property type="match status" value="1"/>
</dbReference>
<proteinExistence type="predicted"/>
<keyword evidence="3" id="KW-0677">Repeat</keyword>
<evidence type="ECO:0000256" key="5">
    <source>
        <dbReference type="ARBA" id="ARBA00023110"/>
    </source>
</evidence>
<organism evidence="8 9">
    <name type="scientific">Coniosporium apollinis</name>
    <dbReference type="NCBI Taxonomy" id="61459"/>
    <lineage>
        <taxon>Eukaryota</taxon>
        <taxon>Fungi</taxon>
        <taxon>Dikarya</taxon>
        <taxon>Ascomycota</taxon>
        <taxon>Pezizomycotina</taxon>
        <taxon>Dothideomycetes</taxon>
        <taxon>Dothideomycetes incertae sedis</taxon>
        <taxon>Coniosporium</taxon>
    </lineage>
</organism>
<keyword evidence="6" id="KW-0802">TPR repeat</keyword>
<dbReference type="Pfam" id="PF13414">
    <property type="entry name" value="TPR_11"/>
    <property type="match status" value="1"/>
</dbReference>
<evidence type="ECO:0000313" key="9">
    <source>
        <dbReference type="Proteomes" id="UP001172684"/>
    </source>
</evidence>
<reference evidence="8" key="1">
    <citation type="submission" date="2022-10" db="EMBL/GenBank/DDBJ databases">
        <title>Culturing micro-colonial fungi from biological soil crusts in the Mojave desert and describing Neophaeococcomyces mojavensis, and introducing the new genera and species Taxawa tesnikishii.</title>
        <authorList>
            <person name="Kurbessoian T."/>
            <person name="Stajich J.E."/>
        </authorList>
    </citation>
    <scope>NUCLEOTIDE SEQUENCE</scope>
    <source>
        <strain evidence="8">TK_1</strain>
    </source>
</reference>
<accession>A0ABQ9P7V7</accession>
<dbReference type="InterPro" id="IPR011990">
    <property type="entry name" value="TPR-like_helical_dom_sf"/>
</dbReference>
<comment type="catalytic activity">
    <reaction evidence="1">
        <text>S-ubiquitinyl-[E2 ubiquitin-conjugating enzyme]-L-cysteine + [acceptor protein]-L-lysine = [E2 ubiquitin-conjugating enzyme]-L-cysteine + N(6)-ubiquitinyl-[acceptor protein]-L-lysine.</text>
        <dbReference type="EC" id="2.3.2.27"/>
    </reaction>
</comment>
<dbReference type="PROSITE" id="PS51698">
    <property type="entry name" value="U_BOX"/>
    <property type="match status" value="1"/>
</dbReference>
<dbReference type="InterPro" id="IPR003613">
    <property type="entry name" value="Ubox_domain"/>
</dbReference>
<dbReference type="InterPro" id="IPR013083">
    <property type="entry name" value="Znf_RING/FYVE/PHD"/>
</dbReference>
<evidence type="ECO:0000256" key="2">
    <source>
        <dbReference type="ARBA" id="ARBA00022679"/>
    </source>
</evidence>
<keyword evidence="5" id="KW-0413">Isomerase</keyword>
<keyword evidence="5" id="KW-0697">Rotamase</keyword>
<keyword evidence="2" id="KW-0808">Transferase</keyword>
<dbReference type="Pfam" id="PF04564">
    <property type="entry name" value="U-box"/>
    <property type="match status" value="1"/>
</dbReference>
<dbReference type="EMBL" id="JAPDRL010000001">
    <property type="protein sequence ID" value="KAJ9669685.1"/>
    <property type="molecule type" value="Genomic_DNA"/>
</dbReference>
<evidence type="ECO:0000313" key="8">
    <source>
        <dbReference type="EMBL" id="KAJ9669685.1"/>
    </source>
</evidence>
<dbReference type="PANTHER" id="PTHR46803:SF2">
    <property type="entry name" value="E3 UBIQUITIN-PROTEIN LIGASE CHIP"/>
    <property type="match status" value="1"/>
</dbReference>
<keyword evidence="9" id="KW-1185">Reference proteome</keyword>
<dbReference type="Gene3D" id="1.25.40.10">
    <property type="entry name" value="Tetratricopeptide repeat domain"/>
    <property type="match status" value="1"/>
</dbReference>
<gene>
    <name evidence="8" type="ORF">H2201_000069</name>
</gene>
<evidence type="ECO:0000256" key="1">
    <source>
        <dbReference type="ARBA" id="ARBA00000900"/>
    </source>
</evidence>
<dbReference type="PANTHER" id="PTHR46803">
    <property type="entry name" value="E3 UBIQUITIN-PROTEIN LIGASE CHIP"/>
    <property type="match status" value="1"/>
</dbReference>
<evidence type="ECO:0000259" key="7">
    <source>
        <dbReference type="PROSITE" id="PS51698"/>
    </source>
</evidence>